<sequence length="451" mass="52438">MDPEVWQHLADHEDILRLVLVRVSWDTNLRLRPVSKAWNNILNMFLTWSSMLTDRSFYIDYPKLKWVDSFTRGKQMGRNFTRDGQHSCSSKQQEQSLAIGDSICILSTTTCAVVNFGINRWCKLPPINQLPFGQRNKYTVTGSAKGLLLLERNHEPYRNQNLHKLDRFLFNPLTQDFSKLPPVPRNPHQKNCSLQSPMIITVDNDRVIRVVAVELGGEETGQQWWKIIRILIWEENASRGWEAADVHENRRISSREVEELREGVFAAGKLFLNARCVNPRRNGQDGYRVMECNWETHSVLIGNFEPDPIHHLFQHRGVLMRLTGTWRDSEVRLWRQWQLQGLSMPSSPQSLKLCTFDHLNGTWLQESTMELPKHLVNRFYDTLYNGGNTFALVEGDILCIGNQFRGEVLFLYNLLSRSWTEVCMNQDGNNPTRNISLWSPTLYAFEGYLDT</sequence>
<name>A0ABD3GZM8_9MARC</name>
<evidence type="ECO:0008006" key="3">
    <source>
        <dbReference type="Google" id="ProtNLM"/>
    </source>
</evidence>
<organism evidence="1 2">
    <name type="scientific">Riccia sorocarpa</name>
    <dbReference type="NCBI Taxonomy" id="122646"/>
    <lineage>
        <taxon>Eukaryota</taxon>
        <taxon>Viridiplantae</taxon>
        <taxon>Streptophyta</taxon>
        <taxon>Embryophyta</taxon>
        <taxon>Marchantiophyta</taxon>
        <taxon>Marchantiopsida</taxon>
        <taxon>Marchantiidae</taxon>
        <taxon>Marchantiales</taxon>
        <taxon>Ricciaceae</taxon>
        <taxon>Riccia</taxon>
    </lineage>
</organism>
<protein>
    <recommendedName>
        <fullName evidence="3">F-box domain-containing protein</fullName>
    </recommendedName>
</protein>
<accession>A0ABD3GZM8</accession>
<dbReference type="EMBL" id="JBJQOH010000006">
    <property type="protein sequence ID" value="KAL3683617.1"/>
    <property type="molecule type" value="Genomic_DNA"/>
</dbReference>
<dbReference type="Proteomes" id="UP001633002">
    <property type="component" value="Unassembled WGS sequence"/>
</dbReference>
<comment type="caution">
    <text evidence="1">The sequence shown here is derived from an EMBL/GenBank/DDBJ whole genome shotgun (WGS) entry which is preliminary data.</text>
</comment>
<proteinExistence type="predicted"/>
<dbReference type="PANTHER" id="PTHR31672:SF13">
    <property type="entry name" value="F-BOX PROTEIN CPR30-LIKE"/>
    <property type="match status" value="1"/>
</dbReference>
<keyword evidence="2" id="KW-1185">Reference proteome</keyword>
<reference evidence="1 2" key="1">
    <citation type="submission" date="2024-09" db="EMBL/GenBank/DDBJ databases">
        <title>Chromosome-scale assembly of Riccia sorocarpa.</title>
        <authorList>
            <person name="Paukszto L."/>
        </authorList>
    </citation>
    <scope>NUCLEOTIDE SEQUENCE [LARGE SCALE GENOMIC DNA]</scope>
    <source>
        <strain evidence="1">LP-2024</strain>
        <tissue evidence="1">Aerial parts of the thallus</tissue>
    </source>
</reference>
<dbReference type="PANTHER" id="PTHR31672">
    <property type="entry name" value="BNACNNG10540D PROTEIN"/>
    <property type="match status" value="1"/>
</dbReference>
<dbReference type="InterPro" id="IPR050796">
    <property type="entry name" value="SCF_F-box_component"/>
</dbReference>
<evidence type="ECO:0000313" key="2">
    <source>
        <dbReference type="Proteomes" id="UP001633002"/>
    </source>
</evidence>
<evidence type="ECO:0000313" key="1">
    <source>
        <dbReference type="EMBL" id="KAL3683617.1"/>
    </source>
</evidence>
<gene>
    <name evidence="1" type="ORF">R1sor_001639</name>
</gene>
<dbReference type="AlphaFoldDB" id="A0ABD3GZM8"/>